<organism evidence="2 3">
    <name type="scientific">Periweissella fabaria</name>
    <dbReference type="NCBI Taxonomy" id="546157"/>
    <lineage>
        <taxon>Bacteria</taxon>
        <taxon>Bacillati</taxon>
        <taxon>Bacillota</taxon>
        <taxon>Bacilli</taxon>
        <taxon>Lactobacillales</taxon>
        <taxon>Lactobacillaceae</taxon>
        <taxon>Periweissella</taxon>
    </lineage>
</organism>
<keyword evidence="1" id="KW-1133">Transmembrane helix</keyword>
<dbReference type="SUPFAM" id="SSF53448">
    <property type="entry name" value="Nucleotide-diphospho-sugar transferases"/>
    <property type="match status" value="1"/>
</dbReference>
<keyword evidence="1" id="KW-0472">Membrane</keyword>
<dbReference type="EMBL" id="CAKKNS010000011">
    <property type="protein sequence ID" value="CAH0417529.1"/>
    <property type="molecule type" value="Genomic_DNA"/>
</dbReference>
<sequence length="405" mass="46955">MDILINVLTIAVLGQELVILLKSIFTLRYISKYRKSQYSHFSNANKGTNIFLVIPVHEVQTVFLESLAHFVQFSSVVNQIIFVIDNPNLLKNVHVSERVTILIDENKNSTKTTKLKLAQDSLKHCVDKTNSYIGVYDVDARPSEEVFQWIITDLEKRKKNPAVYQSIPVYLEAGKLTKRIVKQYYQFHIRRSLGVEGVTLLQNNLKSIQYLMGSGMFINLQVLSNVGGFPKLSDDIELGYKLAFSREKEVILPFLSPVDYVNTYRDMIRQHMRINYGTLSILNVYKQYDSTVQGNGIVIKLFIDALLEIWELLFITIIIAYGIVDDNMFPTMVLVTALFMIEHTHNLLFQVVRYHKMKKLMNVFQLCMSTFNYPILYAVRLFSMISFYILKNSIKHVFRKNTTKE</sequence>
<dbReference type="Gene3D" id="3.90.550.10">
    <property type="entry name" value="Spore Coat Polysaccharide Biosynthesis Protein SpsA, Chain A"/>
    <property type="match status" value="1"/>
</dbReference>
<evidence type="ECO:0008006" key="4">
    <source>
        <dbReference type="Google" id="ProtNLM"/>
    </source>
</evidence>
<feature type="transmembrane region" description="Helical" evidence="1">
    <location>
        <begin position="301"/>
        <end position="323"/>
    </location>
</feature>
<name>A0ABM8Z869_9LACO</name>
<dbReference type="RefSeq" id="WP_230097552.1">
    <property type="nucleotide sequence ID" value="NZ_CAKKNS010000011.1"/>
</dbReference>
<reference evidence="2 3" key="1">
    <citation type="submission" date="2021-11" db="EMBL/GenBank/DDBJ databases">
        <authorList>
            <person name="Depoorter E."/>
        </authorList>
    </citation>
    <scope>NUCLEOTIDE SEQUENCE [LARGE SCALE GENOMIC DNA]</scope>
    <source>
        <strain evidence="2 3">LMG 24289</strain>
    </source>
</reference>
<dbReference type="Proteomes" id="UP000789707">
    <property type="component" value="Unassembled WGS sequence"/>
</dbReference>
<dbReference type="InterPro" id="IPR029044">
    <property type="entry name" value="Nucleotide-diphossugar_trans"/>
</dbReference>
<keyword evidence="1" id="KW-0812">Transmembrane</keyword>
<keyword evidence="3" id="KW-1185">Reference proteome</keyword>
<feature type="transmembrane region" description="Helical" evidence="1">
    <location>
        <begin position="329"/>
        <end position="349"/>
    </location>
</feature>
<protein>
    <recommendedName>
        <fullName evidence="4">Glycosyltransferase 2-like domain-containing protein</fullName>
    </recommendedName>
</protein>
<comment type="caution">
    <text evidence="2">The sequence shown here is derived from an EMBL/GenBank/DDBJ whole genome shotgun (WGS) entry which is preliminary data.</text>
</comment>
<accession>A0ABM8Z869</accession>
<proteinExistence type="predicted"/>
<evidence type="ECO:0000313" key="3">
    <source>
        <dbReference type="Proteomes" id="UP000789707"/>
    </source>
</evidence>
<evidence type="ECO:0000256" key="1">
    <source>
        <dbReference type="SAM" id="Phobius"/>
    </source>
</evidence>
<gene>
    <name evidence="2" type="ORF">WFA24289_01871</name>
</gene>
<feature type="transmembrane region" description="Helical" evidence="1">
    <location>
        <begin position="370"/>
        <end position="390"/>
    </location>
</feature>
<evidence type="ECO:0000313" key="2">
    <source>
        <dbReference type="EMBL" id="CAH0417529.1"/>
    </source>
</evidence>